<dbReference type="SUPFAM" id="SSF51735">
    <property type="entry name" value="NAD(P)-binding Rossmann-fold domains"/>
    <property type="match status" value="1"/>
</dbReference>
<comment type="caution">
    <text evidence="2">The sequence shown here is derived from an EMBL/GenBank/DDBJ whole genome shotgun (WGS) entry which is preliminary data.</text>
</comment>
<dbReference type="InterPro" id="IPR016040">
    <property type="entry name" value="NAD(P)-bd_dom"/>
</dbReference>
<feature type="domain" description="NAD(P)-binding" evidence="1">
    <location>
        <begin position="17"/>
        <end position="176"/>
    </location>
</feature>
<dbReference type="Pfam" id="PF13460">
    <property type="entry name" value="NAD_binding_10"/>
    <property type="match status" value="1"/>
</dbReference>
<name>A0ABQ5QRL1_9ACTN</name>
<evidence type="ECO:0000259" key="1">
    <source>
        <dbReference type="Pfam" id="PF13460"/>
    </source>
</evidence>
<accession>A0ABQ5QRL1</accession>
<proteinExistence type="predicted"/>
<dbReference type="EMBL" id="BSDI01000007">
    <property type="protein sequence ID" value="GLH96874.1"/>
    <property type="molecule type" value="Genomic_DNA"/>
</dbReference>
<dbReference type="Gene3D" id="3.90.25.10">
    <property type="entry name" value="UDP-galactose 4-epimerase, domain 1"/>
    <property type="match status" value="1"/>
</dbReference>
<evidence type="ECO:0000313" key="2">
    <source>
        <dbReference type="EMBL" id="GLH96874.1"/>
    </source>
</evidence>
<keyword evidence="3" id="KW-1185">Reference proteome</keyword>
<dbReference type="Proteomes" id="UP001144280">
    <property type="component" value="Unassembled WGS sequence"/>
</dbReference>
<gene>
    <name evidence="2" type="ORF">Pa4123_21480</name>
</gene>
<dbReference type="PANTHER" id="PTHR43162:SF1">
    <property type="entry name" value="PRESTALK A DIFFERENTIATION PROTEIN A"/>
    <property type="match status" value="1"/>
</dbReference>
<dbReference type="InterPro" id="IPR051604">
    <property type="entry name" value="Ergot_Alk_Oxidoreductase"/>
</dbReference>
<evidence type="ECO:0000313" key="3">
    <source>
        <dbReference type="Proteomes" id="UP001144280"/>
    </source>
</evidence>
<dbReference type="Gene3D" id="3.40.50.720">
    <property type="entry name" value="NAD(P)-binding Rossmann-like Domain"/>
    <property type="match status" value="1"/>
</dbReference>
<dbReference type="InterPro" id="IPR036291">
    <property type="entry name" value="NAD(P)-bd_dom_sf"/>
</dbReference>
<organism evidence="2 3">
    <name type="scientific">Phytohabitans aurantiacus</name>
    <dbReference type="NCBI Taxonomy" id="3016789"/>
    <lineage>
        <taxon>Bacteria</taxon>
        <taxon>Bacillati</taxon>
        <taxon>Actinomycetota</taxon>
        <taxon>Actinomycetes</taxon>
        <taxon>Micromonosporales</taxon>
        <taxon>Micromonosporaceae</taxon>
    </lineage>
</organism>
<protein>
    <submittedName>
        <fullName evidence="2">NmrA family transcriptional regulator</fullName>
    </submittedName>
</protein>
<sequence>MPCNIHMTDNATYLLIGGNGKTGRRVADRLTARNLPVRIGSRSGQPAFDWHADPATWAPLMRGVTAAYVTYYPDLGIPGAAPAIRALAEVAAEAGVRRLVLLSGRGEEDAAASEEMIKGVGLEWTVVRSTWFAQDFTEHFLLPPVLSGVISLPTDVPEPFVDLEDVADVAVAALTEDGHNGRTYELTGPQLVTFAEAAALISEASGRPVRFEKVTPAVCTERMVADGVPVEEAEELTLLFTRILDGRNAHVTNDVTAVTGRSARDFVTFVRDAAATGVWNA</sequence>
<reference evidence="2" key="1">
    <citation type="submission" date="2022-12" db="EMBL/GenBank/DDBJ databases">
        <title>New Phytohabitans aurantiacus sp. RD004123 nov., an actinomycete isolated from soil.</title>
        <authorList>
            <person name="Triningsih D.W."/>
            <person name="Harunari E."/>
            <person name="Igarashi Y."/>
        </authorList>
    </citation>
    <scope>NUCLEOTIDE SEQUENCE</scope>
    <source>
        <strain evidence="2">RD004123</strain>
    </source>
</reference>
<dbReference type="PANTHER" id="PTHR43162">
    <property type="match status" value="1"/>
</dbReference>